<protein>
    <submittedName>
        <fullName evidence="1">Uncharacterized protein</fullName>
    </submittedName>
</protein>
<organism evidence="1">
    <name type="scientific">hydrothermal vent metagenome</name>
    <dbReference type="NCBI Taxonomy" id="652676"/>
    <lineage>
        <taxon>unclassified sequences</taxon>
        <taxon>metagenomes</taxon>
        <taxon>ecological metagenomes</taxon>
    </lineage>
</organism>
<dbReference type="AlphaFoldDB" id="A0A3B0UE54"/>
<sequence length="74" mass="8014">MNPIFISLRKVFIIITVILFSINTKAQQLDMKLLKGIEPRNIGPGGMSGRVTALDVVQSNPQIIYAGTASGGLW</sequence>
<accession>A0A3B0UE54</accession>
<reference evidence="1" key="1">
    <citation type="submission" date="2018-06" db="EMBL/GenBank/DDBJ databases">
        <authorList>
            <person name="Zhirakovskaya E."/>
        </authorList>
    </citation>
    <scope>NUCLEOTIDE SEQUENCE</scope>
</reference>
<gene>
    <name evidence="1" type="ORF">MNBD_BACTEROID06-1864</name>
</gene>
<evidence type="ECO:0000313" key="1">
    <source>
        <dbReference type="EMBL" id="VAW29285.1"/>
    </source>
</evidence>
<proteinExistence type="predicted"/>
<name>A0A3B0UE54_9ZZZZ</name>
<dbReference type="EMBL" id="UOES01000543">
    <property type="protein sequence ID" value="VAW29285.1"/>
    <property type="molecule type" value="Genomic_DNA"/>
</dbReference>
<feature type="non-terminal residue" evidence="1">
    <location>
        <position position="74"/>
    </location>
</feature>